<reference evidence="4 5" key="1">
    <citation type="submission" date="2020-05" db="EMBL/GenBank/DDBJ databases">
        <title>Electrophorus electricus (electric eel) genome, fEleEle1, primary haplotype.</title>
        <authorList>
            <person name="Myers G."/>
            <person name="Meyer A."/>
            <person name="Fedrigo O."/>
            <person name="Formenti G."/>
            <person name="Rhie A."/>
            <person name="Tracey A."/>
            <person name="Sims Y."/>
            <person name="Jarvis E.D."/>
        </authorList>
    </citation>
    <scope>NUCLEOTIDE SEQUENCE [LARGE SCALE GENOMIC DNA]</scope>
</reference>
<organism evidence="4 5">
    <name type="scientific">Electrophorus electricus</name>
    <name type="common">Electric eel</name>
    <name type="synonym">Gymnotus electricus</name>
    <dbReference type="NCBI Taxonomy" id="8005"/>
    <lineage>
        <taxon>Eukaryota</taxon>
        <taxon>Metazoa</taxon>
        <taxon>Chordata</taxon>
        <taxon>Craniata</taxon>
        <taxon>Vertebrata</taxon>
        <taxon>Euteleostomi</taxon>
        <taxon>Actinopterygii</taxon>
        <taxon>Neopterygii</taxon>
        <taxon>Teleostei</taxon>
        <taxon>Ostariophysi</taxon>
        <taxon>Gymnotiformes</taxon>
        <taxon>Gymnotoidei</taxon>
        <taxon>Gymnotidae</taxon>
        <taxon>Electrophorus</taxon>
    </lineage>
</organism>
<dbReference type="PROSITE" id="PS50297">
    <property type="entry name" value="ANK_REP_REGION"/>
    <property type="match status" value="3"/>
</dbReference>
<dbReference type="SUPFAM" id="SSF48403">
    <property type="entry name" value="Ankyrin repeat"/>
    <property type="match status" value="1"/>
</dbReference>
<evidence type="ECO:0000256" key="1">
    <source>
        <dbReference type="ARBA" id="ARBA00022737"/>
    </source>
</evidence>
<dbReference type="Ensembl" id="ENSEEET00000063722.1">
    <property type="protein sequence ID" value="ENSEEEP00000058280.1"/>
    <property type="gene ID" value="ENSEEEG00000023733.2"/>
</dbReference>
<keyword evidence="2 3" id="KW-0040">ANK repeat</keyword>
<dbReference type="PROSITE" id="PS50088">
    <property type="entry name" value="ANK_REPEAT"/>
    <property type="match status" value="3"/>
</dbReference>
<dbReference type="InterPro" id="IPR002110">
    <property type="entry name" value="Ankyrin_rpt"/>
</dbReference>
<dbReference type="AlphaFoldDB" id="A0AAY5EMW6"/>
<dbReference type="PRINTS" id="PR01415">
    <property type="entry name" value="ANKYRIN"/>
</dbReference>
<feature type="repeat" description="ANK" evidence="3">
    <location>
        <begin position="87"/>
        <end position="119"/>
    </location>
</feature>
<evidence type="ECO:0000313" key="4">
    <source>
        <dbReference type="Ensembl" id="ENSEEEP00000058280.1"/>
    </source>
</evidence>
<keyword evidence="5" id="KW-1185">Reference proteome</keyword>
<dbReference type="Proteomes" id="UP000314983">
    <property type="component" value="Chromosome 25"/>
</dbReference>
<name>A0AAY5EMW6_ELEEL</name>
<sequence length="179" mass="19215">ASSPAGCLSMLGPCSTLCWHPRHAGVLQVLLEWALEQGRDGAAVRALTEHADSEGWTALRSAAWGGHKESVKVLLEAGAEVDGCDADGRTALRAASWGGHEEILLTLIAHGAEVDRVDYEGRTPLIAAAYMGHKEVVELLLRRGAYTDVRDVEGRPLLYLLVLEGDLDGIGDILFHCHT</sequence>
<keyword evidence="1" id="KW-0677">Repeat</keyword>
<evidence type="ECO:0000313" key="5">
    <source>
        <dbReference type="Proteomes" id="UP000314983"/>
    </source>
</evidence>
<evidence type="ECO:0000256" key="2">
    <source>
        <dbReference type="ARBA" id="ARBA00023043"/>
    </source>
</evidence>
<dbReference type="InterPro" id="IPR036770">
    <property type="entry name" value="Ankyrin_rpt-contain_sf"/>
</dbReference>
<dbReference type="Pfam" id="PF00023">
    <property type="entry name" value="Ank"/>
    <property type="match status" value="1"/>
</dbReference>
<dbReference type="PANTHER" id="PTHR24166:SF48">
    <property type="entry name" value="PROTEIN VAPYRIN"/>
    <property type="match status" value="1"/>
</dbReference>
<protein>
    <submittedName>
        <fullName evidence="4">Uncharacterized protein</fullName>
    </submittedName>
</protein>
<dbReference type="PANTHER" id="PTHR24166">
    <property type="entry name" value="ROLLING PEBBLES, ISOFORM B"/>
    <property type="match status" value="1"/>
</dbReference>
<feature type="repeat" description="ANK" evidence="3">
    <location>
        <begin position="120"/>
        <end position="152"/>
    </location>
</feature>
<dbReference type="GeneTree" id="ENSGT00940000155116"/>
<reference evidence="4" key="3">
    <citation type="submission" date="2025-09" db="UniProtKB">
        <authorList>
            <consortium name="Ensembl"/>
        </authorList>
    </citation>
    <scope>IDENTIFICATION</scope>
</reference>
<proteinExistence type="predicted"/>
<dbReference type="InterPro" id="IPR050889">
    <property type="entry name" value="Dendritic_Spine_Reg/Scaffold"/>
</dbReference>
<dbReference type="SMART" id="SM00248">
    <property type="entry name" value="ANK"/>
    <property type="match status" value="3"/>
</dbReference>
<dbReference type="Pfam" id="PF12796">
    <property type="entry name" value="Ank_2"/>
    <property type="match status" value="1"/>
</dbReference>
<reference evidence="4" key="2">
    <citation type="submission" date="2025-08" db="UniProtKB">
        <authorList>
            <consortium name="Ensembl"/>
        </authorList>
    </citation>
    <scope>IDENTIFICATION</scope>
</reference>
<evidence type="ECO:0000256" key="3">
    <source>
        <dbReference type="PROSITE-ProRule" id="PRU00023"/>
    </source>
</evidence>
<dbReference type="Gene3D" id="1.25.40.20">
    <property type="entry name" value="Ankyrin repeat-containing domain"/>
    <property type="match status" value="2"/>
</dbReference>
<accession>A0AAY5EMW6</accession>
<feature type="repeat" description="ANK" evidence="3">
    <location>
        <begin position="54"/>
        <end position="86"/>
    </location>
</feature>